<accession>K2PUT6</accession>
<dbReference type="Proteomes" id="UP000007364">
    <property type="component" value="Unassembled WGS sequence"/>
</dbReference>
<keyword evidence="2" id="KW-1185">Reference proteome</keyword>
<evidence type="ECO:0000313" key="2">
    <source>
        <dbReference type="Proteomes" id="UP000007364"/>
    </source>
</evidence>
<proteinExistence type="predicted"/>
<dbReference type="AlphaFoldDB" id="K2PUT6"/>
<dbReference type="RefSeq" id="WP_008990449.1">
    <property type="nucleotide sequence ID" value="NZ_AMSG01000002.1"/>
</dbReference>
<organism evidence="1 2">
    <name type="scientific">Galbibacter marinus</name>
    <dbReference type="NCBI Taxonomy" id="555500"/>
    <lineage>
        <taxon>Bacteria</taxon>
        <taxon>Pseudomonadati</taxon>
        <taxon>Bacteroidota</taxon>
        <taxon>Flavobacteriia</taxon>
        <taxon>Flavobacteriales</taxon>
        <taxon>Flavobacteriaceae</taxon>
        <taxon>Galbibacter</taxon>
    </lineage>
</organism>
<name>K2PUT6_9FLAO</name>
<reference evidence="1 2" key="1">
    <citation type="journal article" date="2012" name="J. Bacteriol.">
        <title>Genome Sequence of Galbibacter marinum Type Strain ck-I2-15.</title>
        <authorList>
            <person name="Lai Q."/>
            <person name="Li C."/>
            <person name="Shao Z."/>
        </authorList>
    </citation>
    <scope>NUCLEOTIDE SEQUENCE [LARGE SCALE GENOMIC DNA]</scope>
    <source>
        <strain evidence="2">ck-I2-15</strain>
    </source>
</reference>
<protein>
    <submittedName>
        <fullName evidence="1">Uncharacterized protein</fullName>
    </submittedName>
</protein>
<comment type="caution">
    <text evidence="1">The sequence shown here is derived from an EMBL/GenBank/DDBJ whole genome shotgun (WGS) entry which is preliminary data.</text>
</comment>
<dbReference type="STRING" id="555500.I215_02868"/>
<dbReference type="EMBL" id="AMSG01000002">
    <property type="protein sequence ID" value="EKF56430.1"/>
    <property type="molecule type" value="Genomic_DNA"/>
</dbReference>
<sequence length="120" mass="14281">MEDLHHKYQREGKTKSLGDIFKVFMQNYRESTPEMGQNYNIQQFERHHQKVENLCQELGITTNYHQGLSSQKISHSGLKSVFKSKYSLIKNLLHRSKEVSNVKLKQIKRSIYIYFTNLLF</sequence>
<gene>
    <name evidence="1" type="ORF">I215_02868</name>
</gene>
<evidence type="ECO:0000313" key="1">
    <source>
        <dbReference type="EMBL" id="EKF56430.1"/>
    </source>
</evidence>